<evidence type="ECO:0000259" key="2">
    <source>
        <dbReference type="Pfam" id="PF24883"/>
    </source>
</evidence>
<dbReference type="EMBL" id="MU806275">
    <property type="protein sequence ID" value="KAJ3837046.1"/>
    <property type="molecule type" value="Genomic_DNA"/>
</dbReference>
<evidence type="ECO:0000313" key="4">
    <source>
        <dbReference type="Proteomes" id="UP001163846"/>
    </source>
</evidence>
<feature type="domain" description="Nephrocystin 3-like N-terminal" evidence="2">
    <location>
        <begin position="79"/>
        <end position="115"/>
    </location>
</feature>
<comment type="caution">
    <text evidence="3">The sequence shown here is derived from an EMBL/GenBank/DDBJ whole genome shotgun (WGS) entry which is preliminary data.</text>
</comment>
<protein>
    <recommendedName>
        <fullName evidence="2">Nephrocystin 3-like N-terminal domain-containing protein</fullName>
    </recommendedName>
</protein>
<organism evidence="3 4">
    <name type="scientific">Lentinula raphanica</name>
    <dbReference type="NCBI Taxonomy" id="153919"/>
    <lineage>
        <taxon>Eukaryota</taxon>
        <taxon>Fungi</taxon>
        <taxon>Dikarya</taxon>
        <taxon>Basidiomycota</taxon>
        <taxon>Agaricomycotina</taxon>
        <taxon>Agaricomycetes</taxon>
        <taxon>Agaricomycetidae</taxon>
        <taxon>Agaricales</taxon>
        <taxon>Marasmiineae</taxon>
        <taxon>Omphalotaceae</taxon>
        <taxon>Lentinula</taxon>
    </lineage>
</organism>
<dbReference type="Pfam" id="PF24883">
    <property type="entry name" value="NPHP3_N"/>
    <property type="match status" value="1"/>
</dbReference>
<dbReference type="Proteomes" id="UP001163846">
    <property type="component" value="Unassembled WGS sequence"/>
</dbReference>
<evidence type="ECO:0000313" key="3">
    <source>
        <dbReference type="EMBL" id="KAJ3837046.1"/>
    </source>
</evidence>
<proteinExistence type="predicted"/>
<keyword evidence="4" id="KW-1185">Reference proteome</keyword>
<dbReference type="PANTHER" id="PTHR10039">
    <property type="entry name" value="AMELOGENIN"/>
    <property type="match status" value="1"/>
</dbReference>
<sequence>MTHQTENPCNSVQPIGEIGIFNDSQGITINESEINVAGRDIYKTYNYVSKDKEKKLIDWLAAPDCSANFVAASDKRVTGTGKWVLEDPIYLDWLKKDKGSILWIQGKAGSGKTCLL</sequence>
<keyword evidence="1" id="KW-0677">Repeat</keyword>
<dbReference type="AlphaFoldDB" id="A0AA38UCR4"/>
<reference evidence="3" key="1">
    <citation type="submission" date="2022-08" db="EMBL/GenBank/DDBJ databases">
        <authorList>
            <consortium name="DOE Joint Genome Institute"/>
            <person name="Min B."/>
            <person name="Riley R."/>
            <person name="Sierra-Patev S."/>
            <person name="Naranjo-Ortiz M."/>
            <person name="Looney B."/>
            <person name="Konkel Z."/>
            <person name="Slot J.C."/>
            <person name="Sakamoto Y."/>
            <person name="Steenwyk J.L."/>
            <person name="Rokas A."/>
            <person name="Carro J."/>
            <person name="Camarero S."/>
            <person name="Ferreira P."/>
            <person name="Molpeceres G."/>
            <person name="Ruiz-Duenas F.J."/>
            <person name="Serrano A."/>
            <person name="Henrissat B."/>
            <person name="Drula E."/>
            <person name="Hughes K.W."/>
            <person name="Mata J.L."/>
            <person name="Ishikawa N.K."/>
            <person name="Vargas-Isla R."/>
            <person name="Ushijima S."/>
            <person name="Smith C.A."/>
            <person name="Ahrendt S."/>
            <person name="Andreopoulos W."/>
            <person name="He G."/>
            <person name="Labutti K."/>
            <person name="Lipzen A."/>
            <person name="Ng V."/>
            <person name="Sandor L."/>
            <person name="Barry K."/>
            <person name="Martinez A.T."/>
            <person name="Xiao Y."/>
            <person name="Gibbons J.G."/>
            <person name="Terashima K."/>
            <person name="Hibbett D.S."/>
            <person name="Grigoriev I.V."/>
        </authorList>
    </citation>
    <scope>NUCLEOTIDE SEQUENCE</scope>
    <source>
        <strain evidence="3">TFB9207</strain>
    </source>
</reference>
<accession>A0AA38UCR4</accession>
<evidence type="ECO:0000256" key="1">
    <source>
        <dbReference type="ARBA" id="ARBA00022737"/>
    </source>
</evidence>
<gene>
    <name evidence="3" type="ORF">F5878DRAFT_623556</name>
</gene>
<name>A0AA38UCR4_9AGAR</name>
<dbReference type="InterPro" id="IPR056884">
    <property type="entry name" value="NPHP3-like_N"/>
</dbReference>